<name>A0A2G8RZN7_9APHY</name>
<evidence type="ECO:0000313" key="5">
    <source>
        <dbReference type="Proteomes" id="UP000230002"/>
    </source>
</evidence>
<dbReference type="Proteomes" id="UP000230002">
    <property type="component" value="Unassembled WGS sequence"/>
</dbReference>
<dbReference type="InterPro" id="IPR011009">
    <property type="entry name" value="Kinase-like_dom_sf"/>
</dbReference>
<dbReference type="InterPro" id="IPR000719">
    <property type="entry name" value="Prot_kinase_dom"/>
</dbReference>
<keyword evidence="5" id="KW-1185">Reference proteome</keyword>
<dbReference type="PANTHER" id="PTHR11909">
    <property type="entry name" value="CASEIN KINASE-RELATED"/>
    <property type="match status" value="1"/>
</dbReference>
<dbReference type="OrthoDB" id="3265205at2759"/>
<sequence>MKKGRVTNHIRHPLLLHEACVLSLLRGHPNIPRVFAWGRSQYFEYMAMELLGPDLEDFVSIAGLSQRNAVALLDALEYIHGKGIVHCDVKPANICLGRGENAGRLYLIDFGLAWRFTSGSSTTKGWRGTVPYCSLRVLSGEAALPRDDLESLAYTLARLSIGHLPWAFLPYDSDRGTVRGAELFQGHPAVFASFLDFALGLSPTDDLQYQYQRWRDAFRALEPGLGLPEHQCPVFDQQDRRSGERLWVPWSPPPTRSSSEESDQVFVAVEGGRGGSAITTTATYSGGRNPGRRRGEITASTS</sequence>
<dbReference type="SUPFAM" id="SSF56112">
    <property type="entry name" value="Protein kinase-like (PK-like)"/>
    <property type="match status" value="1"/>
</dbReference>
<feature type="domain" description="Protein kinase" evidence="3">
    <location>
        <begin position="1"/>
        <end position="219"/>
    </location>
</feature>
<reference evidence="4 5" key="1">
    <citation type="journal article" date="2015" name="Sci. Rep.">
        <title>Chromosome-level genome map provides insights into diverse defense mechanisms in the medicinal fungus Ganoderma sinense.</title>
        <authorList>
            <person name="Zhu Y."/>
            <person name="Xu J."/>
            <person name="Sun C."/>
            <person name="Zhou S."/>
            <person name="Xu H."/>
            <person name="Nelson D.R."/>
            <person name="Qian J."/>
            <person name="Song J."/>
            <person name="Luo H."/>
            <person name="Xiang L."/>
            <person name="Li Y."/>
            <person name="Xu Z."/>
            <person name="Ji A."/>
            <person name="Wang L."/>
            <person name="Lu S."/>
            <person name="Hayward A."/>
            <person name="Sun W."/>
            <person name="Li X."/>
            <person name="Schwartz D.C."/>
            <person name="Wang Y."/>
            <person name="Chen S."/>
        </authorList>
    </citation>
    <scope>NUCLEOTIDE SEQUENCE [LARGE SCALE GENOMIC DNA]</scope>
    <source>
        <strain evidence="4 5">ZZ0214-1</strain>
    </source>
</reference>
<dbReference type="EC" id="2.7.11.1" evidence="1"/>
<proteinExistence type="predicted"/>
<dbReference type="Gene3D" id="1.10.510.10">
    <property type="entry name" value="Transferase(Phosphotransferase) domain 1"/>
    <property type="match status" value="1"/>
</dbReference>
<evidence type="ECO:0000313" key="4">
    <source>
        <dbReference type="EMBL" id="PIL26983.1"/>
    </source>
</evidence>
<dbReference type="InterPro" id="IPR008271">
    <property type="entry name" value="Ser/Thr_kinase_AS"/>
</dbReference>
<evidence type="ECO:0000256" key="1">
    <source>
        <dbReference type="ARBA" id="ARBA00012513"/>
    </source>
</evidence>
<dbReference type="AlphaFoldDB" id="A0A2G8RZN7"/>
<gene>
    <name evidence="4" type="ORF">GSI_10121</name>
</gene>
<dbReference type="GO" id="GO:0004674">
    <property type="term" value="F:protein serine/threonine kinase activity"/>
    <property type="evidence" value="ECO:0007669"/>
    <property type="project" value="UniProtKB-EC"/>
</dbReference>
<dbReference type="STRING" id="1077348.A0A2G8RZN7"/>
<feature type="compositionally biased region" description="Polar residues" evidence="2">
    <location>
        <begin position="277"/>
        <end position="286"/>
    </location>
</feature>
<protein>
    <recommendedName>
        <fullName evidence="1">non-specific serine/threonine protein kinase</fullName>
        <ecNumber evidence="1">2.7.11.1</ecNumber>
    </recommendedName>
</protein>
<dbReference type="Pfam" id="PF00069">
    <property type="entry name" value="Pkinase"/>
    <property type="match status" value="1"/>
</dbReference>
<dbReference type="GO" id="GO:0005524">
    <property type="term" value="F:ATP binding"/>
    <property type="evidence" value="ECO:0007669"/>
    <property type="project" value="InterPro"/>
</dbReference>
<accession>A0A2G8RZN7</accession>
<dbReference type="EMBL" id="AYKW01000034">
    <property type="protein sequence ID" value="PIL26983.1"/>
    <property type="molecule type" value="Genomic_DNA"/>
</dbReference>
<dbReference type="PROSITE" id="PS50011">
    <property type="entry name" value="PROTEIN_KINASE_DOM"/>
    <property type="match status" value="1"/>
</dbReference>
<evidence type="ECO:0000259" key="3">
    <source>
        <dbReference type="PROSITE" id="PS50011"/>
    </source>
</evidence>
<dbReference type="SMART" id="SM00220">
    <property type="entry name" value="S_TKc"/>
    <property type="match status" value="1"/>
</dbReference>
<evidence type="ECO:0000256" key="2">
    <source>
        <dbReference type="SAM" id="MobiDB-lite"/>
    </source>
</evidence>
<organism evidence="4 5">
    <name type="scientific">Ganoderma sinense ZZ0214-1</name>
    <dbReference type="NCBI Taxonomy" id="1077348"/>
    <lineage>
        <taxon>Eukaryota</taxon>
        <taxon>Fungi</taxon>
        <taxon>Dikarya</taxon>
        <taxon>Basidiomycota</taxon>
        <taxon>Agaricomycotina</taxon>
        <taxon>Agaricomycetes</taxon>
        <taxon>Polyporales</taxon>
        <taxon>Polyporaceae</taxon>
        <taxon>Ganoderma</taxon>
    </lineage>
</organism>
<feature type="region of interest" description="Disordered" evidence="2">
    <location>
        <begin position="277"/>
        <end position="302"/>
    </location>
</feature>
<comment type="caution">
    <text evidence="4">The sequence shown here is derived from an EMBL/GenBank/DDBJ whole genome shotgun (WGS) entry which is preliminary data.</text>
</comment>
<dbReference type="InterPro" id="IPR050235">
    <property type="entry name" value="CK1_Ser-Thr_kinase"/>
</dbReference>
<dbReference type="PROSITE" id="PS00108">
    <property type="entry name" value="PROTEIN_KINASE_ST"/>
    <property type="match status" value="1"/>
</dbReference>